<evidence type="ECO:0000313" key="5">
    <source>
        <dbReference type="Proteomes" id="UP000198793"/>
    </source>
</evidence>
<organism evidence="4 5">
    <name type="scientific">Aureimonas jatrophae</name>
    <dbReference type="NCBI Taxonomy" id="1166073"/>
    <lineage>
        <taxon>Bacteria</taxon>
        <taxon>Pseudomonadati</taxon>
        <taxon>Pseudomonadota</taxon>
        <taxon>Alphaproteobacteria</taxon>
        <taxon>Hyphomicrobiales</taxon>
        <taxon>Aurantimonadaceae</taxon>
        <taxon>Aureimonas</taxon>
    </lineage>
</organism>
<dbReference type="AlphaFoldDB" id="A0A1H0LRU8"/>
<dbReference type="InterPro" id="IPR026045">
    <property type="entry name" value="Ferric-bd"/>
</dbReference>
<dbReference type="EMBL" id="FNIT01000011">
    <property type="protein sequence ID" value="SDO70907.1"/>
    <property type="molecule type" value="Genomic_DNA"/>
</dbReference>
<dbReference type="SUPFAM" id="SSF53850">
    <property type="entry name" value="Periplasmic binding protein-like II"/>
    <property type="match status" value="1"/>
</dbReference>
<feature type="signal peptide" evidence="3">
    <location>
        <begin position="1"/>
        <end position="26"/>
    </location>
</feature>
<keyword evidence="5" id="KW-1185">Reference proteome</keyword>
<dbReference type="InterPro" id="IPR006059">
    <property type="entry name" value="SBP"/>
</dbReference>
<dbReference type="OrthoDB" id="9766989at2"/>
<keyword evidence="1 3" id="KW-0732">Signal</keyword>
<dbReference type="Gene3D" id="3.40.190.10">
    <property type="entry name" value="Periplasmic binding protein-like II"/>
    <property type="match status" value="2"/>
</dbReference>
<name>A0A1H0LRU8_9HYPH</name>
<reference evidence="4 5" key="1">
    <citation type="submission" date="2016-10" db="EMBL/GenBank/DDBJ databases">
        <authorList>
            <person name="de Groot N.N."/>
        </authorList>
    </citation>
    <scope>NUCLEOTIDE SEQUENCE [LARGE SCALE GENOMIC DNA]</scope>
    <source>
        <strain evidence="5">L7-484,KACC 16230,DSM 25025</strain>
    </source>
</reference>
<evidence type="ECO:0000256" key="3">
    <source>
        <dbReference type="SAM" id="SignalP"/>
    </source>
</evidence>
<protein>
    <submittedName>
        <fullName evidence="4">Iron(III) transport system substrate-binding protein</fullName>
    </submittedName>
</protein>
<dbReference type="PIRSF" id="PIRSF002825">
    <property type="entry name" value="CfbpA"/>
    <property type="match status" value="1"/>
</dbReference>
<dbReference type="PANTHER" id="PTHR30006">
    <property type="entry name" value="THIAMINE-BINDING PERIPLASMIC PROTEIN-RELATED"/>
    <property type="match status" value="1"/>
</dbReference>
<gene>
    <name evidence="4" type="ORF">SAMN05192530_11123</name>
</gene>
<proteinExistence type="predicted"/>
<evidence type="ECO:0000256" key="2">
    <source>
        <dbReference type="ARBA" id="ARBA00022764"/>
    </source>
</evidence>
<feature type="chain" id="PRO_5011592437" evidence="3">
    <location>
        <begin position="27"/>
        <end position="328"/>
    </location>
</feature>
<evidence type="ECO:0000256" key="1">
    <source>
        <dbReference type="ARBA" id="ARBA00022729"/>
    </source>
</evidence>
<dbReference type="RefSeq" id="WP_090676348.1">
    <property type="nucleotide sequence ID" value="NZ_FNIT01000011.1"/>
</dbReference>
<dbReference type="PANTHER" id="PTHR30006:SF24">
    <property type="entry name" value="SLL0237 PROTEIN"/>
    <property type="match status" value="1"/>
</dbReference>
<evidence type="ECO:0000313" key="4">
    <source>
        <dbReference type="EMBL" id="SDO70907.1"/>
    </source>
</evidence>
<dbReference type="Proteomes" id="UP000198793">
    <property type="component" value="Unassembled WGS sequence"/>
</dbReference>
<dbReference type="STRING" id="1166073.SAMN05192530_11123"/>
<dbReference type="Pfam" id="PF13416">
    <property type="entry name" value="SBP_bac_8"/>
    <property type="match status" value="1"/>
</dbReference>
<accession>A0A1H0LRU8</accession>
<keyword evidence="2" id="KW-0574">Periplasm</keyword>
<sequence length="328" mass="35294">MFRRRTVLGGILGVALSGVFAAPALAQEKSVVVYTAHKASIVDTLLPMFEQETGIRAEVVKLGSSDIARRVRAEAGKPAADVIWSVTGSQLTEYADLLEPYQPKEMDKVDPQFVESPAWTPYTAVVYVLAVNTELQPMDGAPRTWAALADPQWKGQIASARADGSGSAMQQLQTVLTVFGDKGWDEYAKIARNFVFTDSSGAVPRFVADGETSMGLMLEDNALEYVRGGAPMEIVHLEDGTAATPDGIALVKGGPNTDNGRVFIDWAMSKATQERLVQDIGRRSVRTDVSGPEGTPPLTELKLVEVKPLEAFGGADAVLTKWRQAIGE</sequence>